<dbReference type="OrthoDB" id="7023490at2"/>
<name>A0A7V7GTZ1_9GAMM</name>
<dbReference type="SUPFAM" id="SSF109604">
    <property type="entry name" value="HD-domain/PDEase-like"/>
    <property type="match status" value="1"/>
</dbReference>
<evidence type="ECO:0000313" key="4">
    <source>
        <dbReference type="Proteomes" id="UP000463138"/>
    </source>
</evidence>
<organism evidence="3 4">
    <name type="scientific">Halopseudomonas laoshanensis</name>
    <dbReference type="NCBI Taxonomy" id="2268758"/>
    <lineage>
        <taxon>Bacteria</taxon>
        <taxon>Pseudomonadati</taxon>
        <taxon>Pseudomonadota</taxon>
        <taxon>Gammaproteobacteria</taxon>
        <taxon>Pseudomonadales</taxon>
        <taxon>Pseudomonadaceae</taxon>
        <taxon>Halopseudomonas</taxon>
    </lineage>
</organism>
<dbReference type="InterPro" id="IPR013976">
    <property type="entry name" value="HDOD"/>
</dbReference>
<dbReference type="RefSeq" id="WP_149332240.1">
    <property type="nucleotide sequence ID" value="NZ_QOVF01000002.1"/>
</dbReference>
<gene>
    <name evidence="3" type="ORF">DT594_08235</name>
</gene>
<dbReference type="Gene3D" id="1.10.3210.10">
    <property type="entry name" value="Hypothetical protein af1432"/>
    <property type="match status" value="1"/>
</dbReference>
<keyword evidence="4" id="KW-1185">Reference proteome</keyword>
<proteinExistence type="predicted"/>
<protein>
    <recommendedName>
        <fullName evidence="2">HDOD domain-containing protein</fullName>
    </recommendedName>
</protein>
<evidence type="ECO:0000256" key="1">
    <source>
        <dbReference type="SAM" id="MobiDB-lite"/>
    </source>
</evidence>
<comment type="caution">
    <text evidence="3">The sequence shown here is derived from an EMBL/GenBank/DDBJ whole genome shotgun (WGS) entry which is preliminary data.</text>
</comment>
<dbReference type="SUPFAM" id="SSF55781">
    <property type="entry name" value="GAF domain-like"/>
    <property type="match status" value="1"/>
</dbReference>
<dbReference type="PROSITE" id="PS51833">
    <property type="entry name" value="HDOD"/>
    <property type="match status" value="1"/>
</dbReference>
<evidence type="ECO:0000259" key="2">
    <source>
        <dbReference type="PROSITE" id="PS51833"/>
    </source>
</evidence>
<dbReference type="InterPro" id="IPR029016">
    <property type="entry name" value="GAF-like_dom_sf"/>
</dbReference>
<dbReference type="Gene3D" id="3.30.450.40">
    <property type="match status" value="1"/>
</dbReference>
<dbReference type="Proteomes" id="UP000463138">
    <property type="component" value="Unassembled WGS sequence"/>
</dbReference>
<dbReference type="EMBL" id="QOVF01000002">
    <property type="protein sequence ID" value="KAA0694857.1"/>
    <property type="molecule type" value="Genomic_DNA"/>
</dbReference>
<reference evidence="3 4" key="1">
    <citation type="submission" date="2018-07" db="EMBL/GenBank/DDBJ databases">
        <title>Pseudomonas laoshanensis sp. nov., isolated from soil.</title>
        <authorList>
            <person name="Sun J."/>
            <person name="Yu L."/>
            <person name="Wang M."/>
            <person name="Zhang C."/>
        </authorList>
    </citation>
    <scope>NUCLEOTIDE SEQUENCE [LARGE SCALE GENOMIC DNA]</scope>
    <source>
        <strain evidence="3 4">Y22</strain>
    </source>
</reference>
<dbReference type="AlphaFoldDB" id="A0A7V7GTZ1"/>
<feature type="region of interest" description="Disordered" evidence="1">
    <location>
        <begin position="337"/>
        <end position="361"/>
    </location>
</feature>
<sequence>MSTEQERKLIVQADIGSLRQSLNSFVLPIEKNQCLRLTSLLDNELMGITDLTRELLRVPAAALQICRVAGDMARTKDIDILTLEQACNMLGTLRLGNLLRSLPIVEREQMPLAYRQMLSISEHALIQAQGLFANRMARLWHEVSLASLLFLAPCWVLIYHRPELFQVWDARHLEREPADAQIKPWLLDSSHIMGLIQHLAEDWWLPPWILQGYRSLSSSRRVMVKALHIARDSTHPQQQQALLDDDRGLSRWLTMPANSLLMANGIALGAHHDWDARHTGRWQQLTALYLGCTLAEAQSASHMNAVESARSQGRHDDPDVWLPAQALIWETRSRKRVNLPTPTHSAGPSDSAGDVQEQTNPPDPAIWREQCLKLLGQSGSFASLSDLLHSAIRALNQGLGLNHCWIALYNGKQKQLIVGASAGFNSPSAIQGLALGNCRATQWGQWLKTHTLHNVNAQSLKRDSALIPATVKSLLGDQCAQLLPLQHSGQVIALLGVQGLQQEDLSNEKQRKALLKTAECIYRALMNFQSKA</sequence>
<feature type="domain" description="HDOD" evidence="2">
    <location>
        <begin position="27"/>
        <end position="219"/>
    </location>
</feature>
<evidence type="ECO:0000313" key="3">
    <source>
        <dbReference type="EMBL" id="KAA0694857.1"/>
    </source>
</evidence>
<accession>A0A7V7GTZ1</accession>